<keyword evidence="6" id="KW-1133">Transmembrane helix</keyword>
<evidence type="ECO:0000256" key="4">
    <source>
        <dbReference type="ARBA" id="ARBA00022679"/>
    </source>
</evidence>
<dbReference type="STRING" id="174720.A0A0N5C924"/>
<dbReference type="Pfam" id="PF00201">
    <property type="entry name" value="UDPGT"/>
    <property type="match status" value="1"/>
</dbReference>
<keyword evidence="4" id="KW-0808">Transferase</keyword>
<comment type="catalytic activity">
    <reaction evidence="5">
        <text>glucuronate acceptor + UDP-alpha-D-glucuronate = acceptor beta-D-glucuronoside + UDP + H(+)</text>
        <dbReference type="Rhea" id="RHEA:21032"/>
        <dbReference type="ChEBI" id="CHEBI:15378"/>
        <dbReference type="ChEBI" id="CHEBI:58052"/>
        <dbReference type="ChEBI" id="CHEBI:58223"/>
        <dbReference type="ChEBI" id="CHEBI:132367"/>
        <dbReference type="ChEBI" id="CHEBI:132368"/>
        <dbReference type="EC" id="2.4.1.17"/>
    </reaction>
</comment>
<organism evidence="7 8">
    <name type="scientific">Strongyloides papillosus</name>
    <name type="common">Intestinal threadworm</name>
    <dbReference type="NCBI Taxonomy" id="174720"/>
    <lineage>
        <taxon>Eukaryota</taxon>
        <taxon>Metazoa</taxon>
        <taxon>Ecdysozoa</taxon>
        <taxon>Nematoda</taxon>
        <taxon>Chromadorea</taxon>
        <taxon>Rhabditida</taxon>
        <taxon>Tylenchina</taxon>
        <taxon>Panagrolaimomorpha</taxon>
        <taxon>Strongyloidoidea</taxon>
        <taxon>Strongyloididae</taxon>
        <taxon>Strongyloides</taxon>
    </lineage>
</organism>
<evidence type="ECO:0000313" key="7">
    <source>
        <dbReference type="Proteomes" id="UP000046392"/>
    </source>
</evidence>
<evidence type="ECO:0000256" key="2">
    <source>
        <dbReference type="ARBA" id="ARBA00012544"/>
    </source>
</evidence>
<dbReference type="WBParaSite" id="SPAL_0001440700.1">
    <property type="protein sequence ID" value="SPAL_0001440700.1"/>
    <property type="gene ID" value="SPAL_0001440700"/>
</dbReference>
<dbReference type="GO" id="GO:0015020">
    <property type="term" value="F:glucuronosyltransferase activity"/>
    <property type="evidence" value="ECO:0007669"/>
    <property type="project" value="UniProtKB-EC"/>
</dbReference>
<evidence type="ECO:0000256" key="3">
    <source>
        <dbReference type="ARBA" id="ARBA00022676"/>
    </source>
</evidence>
<dbReference type="PANTHER" id="PTHR48043:SF23">
    <property type="entry name" value="UDP-GLUCURONOSYLTRANSFERASE"/>
    <property type="match status" value="1"/>
</dbReference>
<keyword evidence="6" id="KW-0812">Transmembrane</keyword>
<keyword evidence="6" id="KW-0472">Membrane</keyword>
<accession>A0A0N5C924</accession>
<dbReference type="EC" id="2.4.1.17" evidence="2"/>
<dbReference type="Gene3D" id="3.40.50.2000">
    <property type="entry name" value="Glycogen Phosphorylase B"/>
    <property type="match status" value="1"/>
</dbReference>
<reference evidence="8" key="1">
    <citation type="submission" date="2017-02" db="UniProtKB">
        <authorList>
            <consortium name="WormBaseParasite"/>
        </authorList>
    </citation>
    <scope>IDENTIFICATION</scope>
</reference>
<feature type="transmembrane region" description="Helical" evidence="6">
    <location>
        <begin position="113"/>
        <end position="134"/>
    </location>
</feature>
<keyword evidence="7" id="KW-1185">Reference proteome</keyword>
<dbReference type="SUPFAM" id="SSF53756">
    <property type="entry name" value="UDP-Glycosyltransferase/glycogen phosphorylase"/>
    <property type="match status" value="1"/>
</dbReference>
<comment type="similarity">
    <text evidence="1">Belongs to the UDP-glycosyltransferase family.</text>
</comment>
<dbReference type="InterPro" id="IPR002213">
    <property type="entry name" value="UDP_glucos_trans"/>
</dbReference>
<dbReference type="AlphaFoldDB" id="A0A0N5C924"/>
<evidence type="ECO:0000256" key="6">
    <source>
        <dbReference type="SAM" id="Phobius"/>
    </source>
</evidence>
<sequence length="152" mass="17492">MGSTTEVAFSKVPALAIPLFGDQMRNAKLLERLEIGLTAEKEILRDSKKFSKKIFEVLNNKKYKINSILTSEMLRNRPVSSEELLVKHVEFACKFGQLPRLDLASKDMGVIEYYNFDIIVPFLTICTFIIYVNIKIICKAFFKLFVTKEKTD</sequence>
<proteinExistence type="inferred from homology"/>
<keyword evidence="3" id="KW-0328">Glycosyltransferase</keyword>
<dbReference type="PANTHER" id="PTHR48043">
    <property type="entry name" value="EG:EG0003.4 PROTEIN-RELATED"/>
    <property type="match status" value="1"/>
</dbReference>
<dbReference type="Proteomes" id="UP000046392">
    <property type="component" value="Unplaced"/>
</dbReference>
<evidence type="ECO:0000256" key="5">
    <source>
        <dbReference type="ARBA" id="ARBA00047475"/>
    </source>
</evidence>
<name>A0A0N5C924_STREA</name>
<dbReference type="InterPro" id="IPR050271">
    <property type="entry name" value="UDP-glycosyltransferase"/>
</dbReference>
<evidence type="ECO:0000256" key="1">
    <source>
        <dbReference type="ARBA" id="ARBA00009995"/>
    </source>
</evidence>
<protein>
    <recommendedName>
        <fullName evidence="2">glucuronosyltransferase</fullName>
        <ecNumber evidence="2">2.4.1.17</ecNumber>
    </recommendedName>
</protein>
<evidence type="ECO:0000313" key="8">
    <source>
        <dbReference type="WBParaSite" id="SPAL_0001440700.1"/>
    </source>
</evidence>